<dbReference type="Proteomes" id="UP000281192">
    <property type="component" value="Chromosome"/>
</dbReference>
<reference evidence="1 4" key="2">
    <citation type="submission" date="2018-01" db="EMBL/GenBank/DDBJ databases">
        <title>Complete genome sequence of Caulobacter flavus RHGG3.</title>
        <authorList>
            <person name="Yang E."/>
        </authorList>
    </citation>
    <scope>NUCLEOTIDE SEQUENCE [LARGE SCALE GENOMIC DNA]</scope>
    <source>
        <strain evidence="1 4">RHGG3</strain>
    </source>
</reference>
<name>A0A2N5CV43_9CAUL</name>
<gene>
    <name evidence="1" type="ORF">C1707_03785</name>
    <name evidence="2" type="ORF">CFHF_09500</name>
</gene>
<evidence type="ECO:0000313" key="1">
    <source>
        <dbReference type="EMBL" id="AYV45434.1"/>
    </source>
</evidence>
<organism evidence="2 3">
    <name type="scientific">Caulobacter flavus</name>
    <dbReference type="NCBI Taxonomy" id="1679497"/>
    <lineage>
        <taxon>Bacteria</taxon>
        <taxon>Pseudomonadati</taxon>
        <taxon>Pseudomonadota</taxon>
        <taxon>Alphaproteobacteria</taxon>
        <taxon>Caulobacterales</taxon>
        <taxon>Caulobacteraceae</taxon>
        <taxon>Caulobacter</taxon>
    </lineage>
</organism>
<evidence type="ECO:0000313" key="4">
    <source>
        <dbReference type="Proteomes" id="UP000281192"/>
    </source>
</evidence>
<proteinExistence type="predicted"/>
<dbReference type="EMBL" id="PJRQ01000017">
    <property type="protein sequence ID" value="PLR17666.1"/>
    <property type="molecule type" value="Genomic_DNA"/>
</dbReference>
<dbReference type="Proteomes" id="UP000234483">
    <property type="component" value="Unassembled WGS sequence"/>
</dbReference>
<protein>
    <recommendedName>
        <fullName evidence="5">Secreted protein</fullName>
    </recommendedName>
</protein>
<evidence type="ECO:0000313" key="2">
    <source>
        <dbReference type="EMBL" id="PLR17666.1"/>
    </source>
</evidence>
<sequence>MWTMSWALSSSRRSRIRRSSALMFRSVLSVGFSVEDSALAVPSCAVGAGSLRSGMLLIGFAQSPS</sequence>
<accession>A0A2N5CV43</accession>
<evidence type="ECO:0008006" key="5">
    <source>
        <dbReference type="Google" id="ProtNLM"/>
    </source>
</evidence>
<dbReference type="AlphaFoldDB" id="A0A2N5CV43"/>
<dbReference type="KEGG" id="cfh:C1707_03785"/>
<evidence type="ECO:0000313" key="3">
    <source>
        <dbReference type="Proteomes" id="UP000234483"/>
    </source>
</evidence>
<dbReference type="EMBL" id="CP026100">
    <property type="protein sequence ID" value="AYV45434.1"/>
    <property type="molecule type" value="Genomic_DNA"/>
</dbReference>
<keyword evidence="4" id="KW-1185">Reference proteome</keyword>
<reference evidence="2 3" key="1">
    <citation type="submission" date="2017-12" db="EMBL/GenBank/DDBJ databases">
        <title>The genome sequence of Caulobacter flavus CGMCC1 15093.</title>
        <authorList>
            <person name="Gao J."/>
            <person name="Mao X."/>
            <person name="Sun J."/>
        </authorList>
    </citation>
    <scope>NUCLEOTIDE SEQUENCE [LARGE SCALE GENOMIC DNA]</scope>
    <source>
        <strain evidence="2 3">CGMCC1 15093</strain>
    </source>
</reference>